<evidence type="ECO:0000313" key="2">
    <source>
        <dbReference type="Proteomes" id="UP000053237"/>
    </source>
</evidence>
<gene>
    <name evidence="1" type="ORF">BN9_007890</name>
</gene>
<dbReference type="AlphaFoldDB" id="A0A024G117"/>
<comment type="caution">
    <text evidence="1">The sequence shown here is derived from an EMBL/GenBank/DDBJ whole genome shotgun (WGS) entry which is preliminary data.</text>
</comment>
<proteinExistence type="predicted"/>
<sequence>MYPQYSKRMFPVYSLPLALYRSCCQSAKGADRSPATFLQSISSIRDILHEASLRLAIRHRFPLVLDSFNKSVDTVFQCSRSFSIETFGTLVKRYKENFKMKSSLLEFK</sequence>
<accession>A0A024G117</accession>
<dbReference type="InParanoid" id="A0A024G117"/>
<organism evidence="1 2">
    <name type="scientific">Albugo candida</name>
    <dbReference type="NCBI Taxonomy" id="65357"/>
    <lineage>
        <taxon>Eukaryota</taxon>
        <taxon>Sar</taxon>
        <taxon>Stramenopiles</taxon>
        <taxon>Oomycota</taxon>
        <taxon>Peronosporomycetes</taxon>
        <taxon>Albuginales</taxon>
        <taxon>Albuginaceae</taxon>
        <taxon>Albugo</taxon>
    </lineage>
</organism>
<name>A0A024G117_9STRA</name>
<reference evidence="1 2" key="1">
    <citation type="submission" date="2012-05" db="EMBL/GenBank/DDBJ databases">
        <title>Recombination and specialization in a pathogen metapopulation.</title>
        <authorList>
            <person name="Gardiner A."/>
            <person name="Kemen E."/>
            <person name="Schultz-Larsen T."/>
            <person name="MacLean D."/>
            <person name="Van Oosterhout C."/>
            <person name="Jones J.D.G."/>
        </authorList>
    </citation>
    <scope>NUCLEOTIDE SEQUENCE [LARGE SCALE GENOMIC DNA]</scope>
    <source>
        <strain evidence="1 2">Ac Nc2</strain>
    </source>
</reference>
<protein>
    <submittedName>
        <fullName evidence="1">Uncharacterized protein</fullName>
    </submittedName>
</protein>
<dbReference type="Proteomes" id="UP000053237">
    <property type="component" value="Unassembled WGS sequence"/>
</dbReference>
<keyword evidence="2" id="KW-1185">Reference proteome</keyword>
<dbReference type="EMBL" id="CAIX01000005">
    <property type="protein sequence ID" value="CCI40005.1"/>
    <property type="molecule type" value="Genomic_DNA"/>
</dbReference>
<evidence type="ECO:0000313" key="1">
    <source>
        <dbReference type="EMBL" id="CCI40005.1"/>
    </source>
</evidence>